<dbReference type="SUPFAM" id="SSF55729">
    <property type="entry name" value="Acyl-CoA N-acyltransferases (Nat)"/>
    <property type="match status" value="1"/>
</dbReference>
<dbReference type="OrthoDB" id="6931262at2"/>
<dbReference type="PROSITE" id="PS51186">
    <property type="entry name" value="GNAT"/>
    <property type="match status" value="1"/>
</dbReference>
<dbReference type="GO" id="GO:0016747">
    <property type="term" value="F:acyltransferase activity, transferring groups other than amino-acyl groups"/>
    <property type="evidence" value="ECO:0007669"/>
    <property type="project" value="InterPro"/>
</dbReference>
<evidence type="ECO:0000313" key="2">
    <source>
        <dbReference type="EMBL" id="AHZ73670.1"/>
    </source>
</evidence>
<dbReference type="CDD" id="cd04301">
    <property type="entry name" value="NAT_SF"/>
    <property type="match status" value="1"/>
</dbReference>
<dbReference type="KEGG" id="pman:OU5_P0418"/>
<feature type="domain" description="N-acetyltransferase" evidence="1">
    <location>
        <begin position="22"/>
        <end position="163"/>
    </location>
</feature>
<dbReference type="InterPro" id="IPR000182">
    <property type="entry name" value="GNAT_dom"/>
</dbReference>
<dbReference type="HOGENOM" id="CLU_102541_0_0_6"/>
<dbReference type="RefSeq" id="WP_010466529.1">
    <property type="nucleotide sequence ID" value="NZ_CP005961.1"/>
</dbReference>
<dbReference type="AlphaFoldDB" id="A0A024EM82"/>
<sequence>MIKIELYRDVVPEPLAQQIIRMAVLYTTELGTDACPPDHPLYVISQIYLGFEFHAYLSAIGHPGGGNGELLVAFDDEHPDTAIGFLLYMPITDSVDSCGVNYGAVREASRGRGIFTALMREMLSRYPLASLSCFVESVPLYERLGFRVEVARSTQVQMTTDPNPGDQTMTVIDLSRLQGHPVVIQAHEDALAKHGHAAIAKANNEASERVDSLFRKAETFVKDRLLNSPTA</sequence>
<dbReference type="EMBL" id="CP005961">
    <property type="protein sequence ID" value="AHZ73670.1"/>
    <property type="molecule type" value="Genomic_DNA"/>
</dbReference>
<dbReference type="InterPro" id="IPR016181">
    <property type="entry name" value="Acyl_CoA_acyltransferase"/>
</dbReference>
<dbReference type="Proteomes" id="UP000026913">
    <property type="component" value="Plasmid unnamed"/>
</dbReference>
<dbReference type="Pfam" id="PF13508">
    <property type="entry name" value="Acetyltransf_7"/>
    <property type="match status" value="1"/>
</dbReference>
<keyword evidence="2" id="KW-0614">Plasmid</keyword>
<gene>
    <name evidence="2" type="ORF">OU5_P0418</name>
</gene>
<dbReference type="Gene3D" id="3.40.630.30">
    <property type="match status" value="1"/>
</dbReference>
<evidence type="ECO:0000313" key="3">
    <source>
        <dbReference type="Proteomes" id="UP000026913"/>
    </source>
</evidence>
<geneLocation type="plasmid" evidence="3"/>
<reference evidence="2 3" key="1">
    <citation type="journal article" date="2012" name="J. Bacteriol.">
        <title>Genome sequence of cold-adapted Pseudomonas mandelii strain JR-1.</title>
        <authorList>
            <person name="Jang S.H."/>
            <person name="Kim J."/>
            <person name="Kim J."/>
            <person name="Hong S."/>
            <person name="Lee C."/>
        </authorList>
    </citation>
    <scope>NUCLEOTIDE SEQUENCE [LARGE SCALE GENOMIC DNA]</scope>
    <source>
        <strain evidence="2 3">JR-1</strain>
        <plasmid evidence="3">Plasmid</plasmid>
    </source>
</reference>
<protein>
    <recommendedName>
        <fullName evidence="1">N-acetyltransferase domain-containing protein</fullName>
    </recommendedName>
</protein>
<accession>A0A024EM82</accession>
<evidence type="ECO:0000259" key="1">
    <source>
        <dbReference type="PROSITE" id="PS51186"/>
    </source>
</evidence>
<organism evidence="2 3">
    <name type="scientific">Pseudomonas mandelii JR-1</name>
    <dbReference type="NCBI Taxonomy" id="1147786"/>
    <lineage>
        <taxon>Bacteria</taxon>
        <taxon>Pseudomonadati</taxon>
        <taxon>Pseudomonadota</taxon>
        <taxon>Gammaproteobacteria</taxon>
        <taxon>Pseudomonadales</taxon>
        <taxon>Pseudomonadaceae</taxon>
        <taxon>Pseudomonas</taxon>
    </lineage>
</organism>
<proteinExistence type="predicted"/>
<name>A0A024EM82_9PSED</name>